<dbReference type="CDD" id="cd13954">
    <property type="entry name" value="7tmA_OR"/>
    <property type="match status" value="1"/>
</dbReference>
<dbReference type="InterPro" id="IPR000725">
    <property type="entry name" value="Olfact_rcpt"/>
</dbReference>
<keyword evidence="4" id="KW-0552">Olfaction</keyword>
<dbReference type="InterPro" id="IPR017452">
    <property type="entry name" value="GPCR_Rhodpsn_7TM"/>
</dbReference>
<reference evidence="12" key="1">
    <citation type="thesis" date="2020" institute="ProQuest LLC" country="789 East Eisenhower Parkway, Ann Arbor, MI, USA">
        <title>Comparative Genomics and Chromosome Evolution.</title>
        <authorList>
            <person name="Mudd A.B."/>
        </authorList>
    </citation>
    <scope>NUCLEOTIDE SEQUENCE</scope>
    <source>
        <strain evidence="12">1538</strain>
        <tissue evidence="12">Blood</tissue>
    </source>
</reference>
<dbReference type="SUPFAM" id="SSF81321">
    <property type="entry name" value="Family A G protein-coupled receptor-like"/>
    <property type="match status" value="1"/>
</dbReference>
<keyword evidence="9" id="KW-0807">Transducer</keyword>
<keyword evidence="7 10" id="KW-0472">Membrane</keyword>
<evidence type="ECO:0000256" key="8">
    <source>
        <dbReference type="ARBA" id="ARBA00023170"/>
    </source>
</evidence>
<keyword evidence="6" id="KW-0297">G-protein coupled receptor</keyword>
<feature type="transmembrane region" description="Helical" evidence="10">
    <location>
        <begin position="59"/>
        <end position="77"/>
    </location>
</feature>
<feature type="transmembrane region" description="Helical" evidence="10">
    <location>
        <begin position="139"/>
        <end position="162"/>
    </location>
</feature>
<dbReference type="InterPro" id="IPR000276">
    <property type="entry name" value="GPCR_Rhodpsn"/>
</dbReference>
<comment type="subcellular location">
    <subcellularLocation>
        <location evidence="1">Cell membrane</location>
        <topology evidence="1">Multi-pass membrane protein</topology>
    </subcellularLocation>
</comment>
<feature type="transmembrane region" description="Helical" evidence="10">
    <location>
        <begin position="24"/>
        <end position="47"/>
    </location>
</feature>
<keyword evidence="8" id="KW-0675">Receptor</keyword>
<dbReference type="AlphaFoldDB" id="A0AAV3AFL9"/>
<dbReference type="FunFam" id="1.20.1070.10:FF:000015">
    <property type="entry name" value="Olfactory receptor"/>
    <property type="match status" value="1"/>
</dbReference>
<accession>A0AAV3AFL9</accession>
<evidence type="ECO:0000256" key="1">
    <source>
        <dbReference type="ARBA" id="ARBA00004651"/>
    </source>
</evidence>
<keyword evidence="5 10" id="KW-1133">Transmembrane helix</keyword>
<organism evidence="12 13">
    <name type="scientific">Pyxicephalus adspersus</name>
    <name type="common">African bullfrog</name>
    <dbReference type="NCBI Taxonomy" id="30357"/>
    <lineage>
        <taxon>Eukaryota</taxon>
        <taxon>Metazoa</taxon>
        <taxon>Chordata</taxon>
        <taxon>Craniata</taxon>
        <taxon>Vertebrata</taxon>
        <taxon>Euteleostomi</taxon>
        <taxon>Amphibia</taxon>
        <taxon>Batrachia</taxon>
        <taxon>Anura</taxon>
        <taxon>Neobatrachia</taxon>
        <taxon>Ranoidea</taxon>
        <taxon>Pyxicephalidae</taxon>
        <taxon>Pyxicephalinae</taxon>
        <taxon>Pyxicephalus</taxon>
    </lineage>
</organism>
<dbReference type="PRINTS" id="PR00245">
    <property type="entry name" value="OLFACTORYR"/>
</dbReference>
<evidence type="ECO:0000259" key="11">
    <source>
        <dbReference type="PROSITE" id="PS50262"/>
    </source>
</evidence>
<feature type="domain" description="G-protein coupled receptors family 1 profile" evidence="11">
    <location>
        <begin position="40"/>
        <end position="289"/>
    </location>
</feature>
<feature type="transmembrane region" description="Helical" evidence="10">
    <location>
        <begin position="237"/>
        <end position="259"/>
    </location>
</feature>
<keyword evidence="2" id="KW-1003">Cell membrane</keyword>
<evidence type="ECO:0000256" key="9">
    <source>
        <dbReference type="ARBA" id="ARBA00023224"/>
    </source>
</evidence>
<keyword evidence="13" id="KW-1185">Reference proteome</keyword>
<keyword evidence="3 10" id="KW-0812">Transmembrane</keyword>
<sequence>MEANTTLQSEFIILGFYKWPHLHLLLFVIFLLVYLIAMIGNLTIMVVISSCSSLHTPMYFFLCNLSILDITLISTVIPKLLDICLSGNRSITYVGCFTQLLFFVICAVAEKFLLAVMAYDRCLAICWPLRYSSLMNLRISFHLALISWGFGFLESLLMIGLLSRCSFITSNVINHLFCDLETILKMSTGSTQEAQMAVLVSGSLFGFVPLVFILVTYVFVIYNILRIHSNEGKRKAFSTCSSHMTVITIFLAVILRMYIKPKSEFSVEEDKVLAILYAACIPTLNPIIYSLRNKDVHLAIQKLKLAICSKVL</sequence>
<evidence type="ECO:0000256" key="10">
    <source>
        <dbReference type="SAM" id="Phobius"/>
    </source>
</evidence>
<dbReference type="PANTHER" id="PTHR26452">
    <property type="entry name" value="OLFACTORY RECEPTOR"/>
    <property type="match status" value="1"/>
</dbReference>
<feature type="transmembrane region" description="Helical" evidence="10">
    <location>
        <begin position="204"/>
        <end position="225"/>
    </location>
</feature>
<evidence type="ECO:0000313" key="12">
    <source>
        <dbReference type="EMBL" id="DBA20738.1"/>
    </source>
</evidence>
<dbReference type="Pfam" id="PF13853">
    <property type="entry name" value="7tm_4"/>
    <property type="match status" value="1"/>
</dbReference>
<comment type="caution">
    <text evidence="12">The sequence shown here is derived from an EMBL/GenBank/DDBJ whole genome shotgun (WGS) entry which is preliminary data.</text>
</comment>
<dbReference type="EMBL" id="DYDO01000007">
    <property type="protein sequence ID" value="DBA20738.1"/>
    <property type="molecule type" value="Genomic_DNA"/>
</dbReference>
<gene>
    <name evidence="12" type="ORF">GDO54_017487</name>
</gene>
<evidence type="ECO:0000256" key="6">
    <source>
        <dbReference type="ARBA" id="ARBA00023040"/>
    </source>
</evidence>
<dbReference type="PRINTS" id="PR00237">
    <property type="entry name" value="GPCRRHODOPSN"/>
</dbReference>
<name>A0AAV3AFL9_PYXAD</name>
<evidence type="ECO:0000256" key="7">
    <source>
        <dbReference type="ARBA" id="ARBA00023136"/>
    </source>
</evidence>
<dbReference type="Gene3D" id="1.20.1070.10">
    <property type="entry name" value="Rhodopsin 7-helix transmembrane proteins"/>
    <property type="match status" value="1"/>
</dbReference>
<dbReference type="InterPro" id="IPR050516">
    <property type="entry name" value="Olfactory_GPCR"/>
</dbReference>
<keyword evidence="4" id="KW-0716">Sensory transduction</keyword>
<dbReference type="PROSITE" id="PS50262">
    <property type="entry name" value="G_PROTEIN_RECEP_F1_2"/>
    <property type="match status" value="1"/>
</dbReference>
<evidence type="ECO:0000256" key="2">
    <source>
        <dbReference type="ARBA" id="ARBA00022475"/>
    </source>
</evidence>
<feature type="transmembrane region" description="Helical" evidence="10">
    <location>
        <begin position="271"/>
        <end position="291"/>
    </location>
</feature>
<dbReference type="Proteomes" id="UP001181693">
    <property type="component" value="Unassembled WGS sequence"/>
</dbReference>
<evidence type="ECO:0000256" key="5">
    <source>
        <dbReference type="ARBA" id="ARBA00022989"/>
    </source>
</evidence>
<proteinExistence type="predicted"/>
<protein>
    <recommendedName>
        <fullName evidence="11">G-protein coupled receptors family 1 profile domain-containing protein</fullName>
    </recommendedName>
</protein>
<dbReference type="GO" id="GO:0005886">
    <property type="term" value="C:plasma membrane"/>
    <property type="evidence" value="ECO:0007669"/>
    <property type="project" value="UniProtKB-SubCell"/>
</dbReference>
<evidence type="ECO:0000256" key="4">
    <source>
        <dbReference type="ARBA" id="ARBA00022725"/>
    </source>
</evidence>
<evidence type="ECO:0000313" key="13">
    <source>
        <dbReference type="Proteomes" id="UP001181693"/>
    </source>
</evidence>
<dbReference type="GO" id="GO:0004930">
    <property type="term" value="F:G protein-coupled receptor activity"/>
    <property type="evidence" value="ECO:0007669"/>
    <property type="project" value="UniProtKB-KW"/>
</dbReference>
<dbReference type="GO" id="GO:0004984">
    <property type="term" value="F:olfactory receptor activity"/>
    <property type="evidence" value="ECO:0007669"/>
    <property type="project" value="InterPro"/>
</dbReference>
<evidence type="ECO:0000256" key="3">
    <source>
        <dbReference type="ARBA" id="ARBA00022692"/>
    </source>
</evidence>
<feature type="transmembrane region" description="Helical" evidence="10">
    <location>
        <begin position="97"/>
        <end position="119"/>
    </location>
</feature>